<comment type="caution">
    <text evidence="11">The sequence shown here is derived from an EMBL/GenBank/DDBJ whole genome shotgun (WGS) entry which is preliminary data.</text>
</comment>
<dbReference type="PANTHER" id="PTHR43434:SF1">
    <property type="entry name" value="PHOSPHOGLYCOLATE PHOSPHATASE"/>
    <property type="match status" value="1"/>
</dbReference>
<proteinExistence type="inferred from homology"/>
<dbReference type="EMBL" id="BMES01000001">
    <property type="protein sequence ID" value="GGH15261.1"/>
    <property type="molecule type" value="Genomic_DNA"/>
</dbReference>
<dbReference type="SFLD" id="SFLDG01129">
    <property type="entry name" value="C1.5:_HAD__Beta-PGM__Phosphata"/>
    <property type="match status" value="1"/>
</dbReference>
<comment type="cofactor">
    <cofactor evidence="2 10">
        <name>Mg(2+)</name>
        <dbReference type="ChEBI" id="CHEBI:18420"/>
    </cofactor>
</comment>
<organism evidence="11 12">
    <name type="scientific">Alsobacter metallidurans</name>
    <dbReference type="NCBI Taxonomy" id="340221"/>
    <lineage>
        <taxon>Bacteria</taxon>
        <taxon>Pseudomonadati</taxon>
        <taxon>Pseudomonadota</taxon>
        <taxon>Alphaproteobacteria</taxon>
        <taxon>Hyphomicrobiales</taxon>
        <taxon>Alsobacteraceae</taxon>
        <taxon>Alsobacter</taxon>
    </lineage>
</organism>
<dbReference type="AlphaFoldDB" id="A0A917I6Q8"/>
<dbReference type="FunFam" id="3.40.50.1000:FF:000022">
    <property type="entry name" value="Phosphoglycolate phosphatase"/>
    <property type="match status" value="1"/>
</dbReference>
<dbReference type="PRINTS" id="PR00413">
    <property type="entry name" value="HADHALOGNASE"/>
</dbReference>
<comment type="function">
    <text evidence="10">Specifically catalyzes the dephosphorylation of 2-phosphoglycolate. Is involved in the dissimilation of the intracellular 2-phosphoglycolate formed during the DNA repair of 3'-phosphoglycolate ends, a major class of DNA lesions induced by oxidative stress.</text>
</comment>
<keyword evidence="12" id="KW-1185">Reference proteome</keyword>
<evidence type="ECO:0000256" key="8">
    <source>
        <dbReference type="ARBA" id="ARBA00022842"/>
    </source>
</evidence>
<reference evidence="11" key="2">
    <citation type="submission" date="2020-09" db="EMBL/GenBank/DDBJ databases">
        <authorList>
            <person name="Sun Q."/>
            <person name="Zhou Y."/>
        </authorList>
    </citation>
    <scope>NUCLEOTIDE SEQUENCE</scope>
    <source>
        <strain evidence="11">CGMCC 1.12214</strain>
    </source>
</reference>
<feature type="binding site" evidence="10">
    <location>
        <position position="17"/>
    </location>
    <ligand>
        <name>Mg(2+)</name>
        <dbReference type="ChEBI" id="CHEBI:18420"/>
    </ligand>
</feature>
<dbReference type="Proteomes" id="UP000603912">
    <property type="component" value="Unassembled WGS sequence"/>
</dbReference>
<protein>
    <recommendedName>
        <fullName evidence="5 10">Phosphoglycolate phosphatase</fullName>
        <shortName evidence="10">PGP</shortName>
        <shortName evidence="10">PGPase</shortName>
        <ecNumber evidence="5 10">3.1.3.18</ecNumber>
    </recommendedName>
</protein>
<dbReference type="PANTHER" id="PTHR43434">
    <property type="entry name" value="PHOSPHOGLYCOLATE PHOSPHATASE"/>
    <property type="match status" value="1"/>
</dbReference>
<dbReference type="InterPro" id="IPR023214">
    <property type="entry name" value="HAD_sf"/>
</dbReference>
<dbReference type="SUPFAM" id="SSF56784">
    <property type="entry name" value="HAD-like"/>
    <property type="match status" value="1"/>
</dbReference>
<dbReference type="EC" id="3.1.3.18" evidence="5 10"/>
<dbReference type="NCBIfam" id="TIGR01449">
    <property type="entry name" value="PGP_bact"/>
    <property type="match status" value="1"/>
</dbReference>
<dbReference type="InterPro" id="IPR037512">
    <property type="entry name" value="PGPase_prok"/>
</dbReference>
<dbReference type="InterPro" id="IPR023198">
    <property type="entry name" value="PGP-like_dom2"/>
</dbReference>
<dbReference type="GO" id="GO:0005975">
    <property type="term" value="P:carbohydrate metabolic process"/>
    <property type="evidence" value="ECO:0007669"/>
    <property type="project" value="InterPro"/>
</dbReference>
<keyword evidence="8 10" id="KW-0460">Magnesium</keyword>
<dbReference type="GO" id="GO:0046295">
    <property type="term" value="P:glycolate biosynthetic process"/>
    <property type="evidence" value="ECO:0007669"/>
    <property type="project" value="UniProtKB-UniRule"/>
</dbReference>
<evidence type="ECO:0000256" key="4">
    <source>
        <dbReference type="ARBA" id="ARBA00006171"/>
    </source>
</evidence>
<comment type="pathway">
    <text evidence="3 10">Organic acid metabolism; glycolate biosynthesis; glycolate from 2-phosphoglycolate: step 1/1.</text>
</comment>
<keyword evidence="6 10" id="KW-0479">Metal-binding</keyword>
<feature type="binding site" evidence="10">
    <location>
        <position position="15"/>
    </location>
    <ligand>
        <name>Mg(2+)</name>
        <dbReference type="ChEBI" id="CHEBI:18420"/>
    </ligand>
</feature>
<evidence type="ECO:0000256" key="5">
    <source>
        <dbReference type="ARBA" id="ARBA00013078"/>
    </source>
</evidence>
<dbReference type="GO" id="GO:0005829">
    <property type="term" value="C:cytosol"/>
    <property type="evidence" value="ECO:0007669"/>
    <property type="project" value="TreeGrafter"/>
</dbReference>
<dbReference type="GO" id="GO:0008967">
    <property type="term" value="F:phosphoglycolate phosphatase activity"/>
    <property type="evidence" value="ECO:0007669"/>
    <property type="project" value="UniProtKB-UniRule"/>
</dbReference>
<evidence type="ECO:0000313" key="12">
    <source>
        <dbReference type="Proteomes" id="UP000603912"/>
    </source>
</evidence>
<dbReference type="GO" id="GO:0006281">
    <property type="term" value="P:DNA repair"/>
    <property type="evidence" value="ECO:0007669"/>
    <property type="project" value="TreeGrafter"/>
</dbReference>
<keyword evidence="9 10" id="KW-0119">Carbohydrate metabolism</keyword>
<dbReference type="InterPro" id="IPR041492">
    <property type="entry name" value="HAD_2"/>
</dbReference>
<keyword evidence="7 10" id="KW-0378">Hydrolase</keyword>
<evidence type="ECO:0000256" key="6">
    <source>
        <dbReference type="ARBA" id="ARBA00022723"/>
    </source>
</evidence>
<dbReference type="Gene3D" id="3.40.50.1000">
    <property type="entry name" value="HAD superfamily/HAD-like"/>
    <property type="match status" value="1"/>
</dbReference>
<comment type="catalytic activity">
    <reaction evidence="1 10">
        <text>2-phosphoglycolate + H2O = glycolate + phosphate</text>
        <dbReference type="Rhea" id="RHEA:14369"/>
        <dbReference type="ChEBI" id="CHEBI:15377"/>
        <dbReference type="ChEBI" id="CHEBI:29805"/>
        <dbReference type="ChEBI" id="CHEBI:43474"/>
        <dbReference type="ChEBI" id="CHEBI:58033"/>
        <dbReference type="EC" id="3.1.3.18"/>
    </reaction>
</comment>
<gene>
    <name evidence="11" type="primary">gph</name>
    <name evidence="11" type="ORF">GCM10007036_15140</name>
</gene>
<dbReference type="GO" id="GO:0046872">
    <property type="term" value="F:metal ion binding"/>
    <property type="evidence" value="ECO:0007669"/>
    <property type="project" value="UniProtKB-KW"/>
</dbReference>
<evidence type="ECO:0000256" key="1">
    <source>
        <dbReference type="ARBA" id="ARBA00000830"/>
    </source>
</evidence>
<dbReference type="SFLD" id="SFLDS00003">
    <property type="entry name" value="Haloacid_Dehalogenase"/>
    <property type="match status" value="1"/>
</dbReference>
<dbReference type="Pfam" id="PF13419">
    <property type="entry name" value="HAD_2"/>
    <property type="match status" value="1"/>
</dbReference>
<name>A0A917I6Q8_9HYPH</name>
<dbReference type="Gene3D" id="1.10.150.240">
    <property type="entry name" value="Putative phosphatase, domain 2"/>
    <property type="match status" value="1"/>
</dbReference>
<dbReference type="HAMAP" id="MF_00495">
    <property type="entry name" value="GPH_hydrolase_bact"/>
    <property type="match status" value="1"/>
</dbReference>
<evidence type="ECO:0000256" key="2">
    <source>
        <dbReference type="ARBA" id="ARBA00001946"/>
    </source>
</evidence>
<evidence type="ECO:0000256" key="3">
    <source>
        <dbReference type="ARBA" id="ARBA00004818"/>
    </source>
</evidence>
<comment type="similarity">
    <text evidence="4 10">Belongs to the HAD-like hydrolase superfamily. CbbY/CbbZ/Gph/YieH family.</text>
</comment>
<sequence length="235" mass="25187">MARHILNDRATVVFDLDGTLADTAADLIETMNVLMVREGVATVPVERARDVVGAGARAMIQRGFALGGRDLATDKLDRLFVDFLDHYAEHLAVKTRLFPGVLESLDRLEAAGHRLAVCTNKVELHSIALLRALGVADRFAAICGRDSFAYSKPDPRHLTLTVERAGGDPRRAIMVGDSRTDIDTARAAGLPAVAVTFGYTDTPVSELGPDVIIDHYDALFDAVAALDHGVTSAVA</sequence>
<evidence type="ECO:0000256" key="10">
    <source>
        <dbReference type="HAMAP-Rule" id="MF_00495"/>
    </source>
</evidence>
<dbReference type="RefSeq" id="WP_188517039.1">
    <property type="nucleotide sequence ID" value="NZ_BMES01000001.1"/>
</dbReference>
<reference evidence="11" key="1">
    <citation type="journal article" date="2014" name="Int. J. Syst. Evol. Microbiol.">
        <title>Complete genome sequence of Corynebacterium casei LMG S-19264T (=DSM 44701T), isolated from a smear-ripened cheese.</title>
        <authorList>
            <consortium name="US DOE Joint Genome Institute (JGI-PGF)"/>
            <person name="Walter F."/>
            <person name="Albersmeier A."/>
            <person name="Kalinowski J."/>
            <person name="Ruckert C."/>
        </authorList>
    </citation>
    <scope>NUCLEOTIDE SEQUENCE</scope>
    <source>
        <strain evidence="11">CGMCC 1.12214</strain>
    </source>
</reference>
<dbReference type="InterPro" id="IPR050155">
    <property type="entry name" value="HAD-like_hydrolase_sf"/>
</dbReference>
<evidence type="ECO:0000256" key="7">
    <source>
        <dbReference type="ARBA" id="ARBA00022801"/>
    </source>
</evidence>
<evidence type="ECO:0000313" key="11">
    <source>
        <dbReference type="EMBL" id="GGH15261.1"/>
    </source>
</evidence>
<accession>A0A917I6Q8</accession>
<feature type="active site" description="Nucleophile" evidence="10">
    <location>
        <position position="15"/>
    </location>
</feature>
<dbReference type="InterPro" id="IPR006439">
    <property type="entry name" value="HAD-SF_hydro_IA"/>
</dbReference>
<dbReference type="InterPro" id="IPR036412">
    <property type="entry name" value="HAD-like_sf"/>
</dbReference>
<evidence type="ECO:0000256" key="9">
    <source>
        <dbReference type="ARBA" id="ARBA00023277"/>
    </source>
</evidence>
<feature type="binding site" evidence="10">
    <location>
        <position position="177"/>
    </location>
    <ligand>
        <name>Mg(2+)</name>
        <dbReference type="ChEBI" id="CHEBI:18420"/>
    </ligand>
</feature>
<dbReference type="NCBIfam" id="TIGR01549">
    <property type="entry name" value="HAD-SF-IA-v1"/>
    <property type="match status" value="1"/>
</dbReference>